<organism evidence="2 3">
    <name type="scientific">Parendozoicomonas haliclonae</name>
    <dbReference type="NCBI Taxonomy" id="1960125"/>
    <lineage>
        <taxon>Bacteria</taxon>
        <taxon>Pseudomonadati</taxon>
        <taxon>Pseudomonadota</taxon>
        <taxon>Gammaproteobacteria</taxon>
        <taxon>Oceanospirillales</taxon>
        <taxon>Endozoicomonadaceae</taxon>
        <taxon>Parendozoicomonas</taxon>
    </lineage>
</organism>
<proteinExistence type="predicted"/>
<keyword evidence="3" id="KW-1185">Reference proteome</keyword>
<dbReference type="AlphaFoldDB" id="A0A1X7APT5"/>
<keyword evidence="1" id="KW-0732">Signal</keyword>
<dbReference type="Proteomes" id="UP000196573">
    <property type="component" value="Unassembled WGS sequence"/>
</dbReference>
<dbReference type="EMBL" id="FWPT01000011">
    <property type="protein sequence ID" value="SMA50153.1"/>
    <property type="molecule type" value="Genomic_DNA"/>
</dbReference>
<feature type="signal peptide" evidence="1">
    <location>
        <begin position="1"/>
        <end position="24"/>
    </location>
</feature>
<evidence type="ECO:0000313" key="2">
    <source>
        <dbReference type="EMBL" id="SMA50153.1"/>
    </source>
</evidence>
<name>A0A1X7APT5_9GAMM</name>
<gene>
    <name evidence="2" type="ORF">EHSB41UT_03944</name>
</gene>
<protein>
    <submittedName>
        <fullName evidence="2">Uncharacterized protein</fullName>
    </submittedName>
</protein>
<dbReference type="RefSeq" id="WP_087112600.1">
    <property type="nucleotide sequence ID" value="NZ_CBCSCN010000013.1"/>
</dbReference>
<reference evidence="2 3" key="1">
    <citation type="submission" date="2017-03" db="EMBL/GenBank/DDBJ databases">
        <authorList>
            <person name="Afonso C.L."/>
            <person name="Miller P.J."/>
            <person name="Scott M.A."/>
            <person name="Spackman E."/>
            <person name="Goraichik I."/>
            <person name="Dimitrov K.M."/>
            <person name="Suarez D.L."/>
            <person name="Swayne D.E."/>
        </authorList>
    </citation>
    <scope>NUCLEOTIDE SEQUENCE [LARGE SCALE GENOMIC DNA]</scope>
    <source>
        <strain evidence="2">SB41UT1</strain>
    </source>
</reference>
<evidence type="ECO:0000256" key="1">
    <source>
        <dbReference type="SAM" id="SignalP"/>
    </source>
</evidence>
<evidence type="ECO:0000313" key="3">
    <source>
        <dbReference type="Proteomes" id="UP000196573"/>
    </source>
</evidence>
<accession>A0A1X7APT5</accession>
<dbReference type="OrthoDB" id="6358750at2"/>
<feature type="chain" id="PRO_5012823948" evidence="1">
    <location>
        <begin position="25"/>
        <end position="352"/>
    </location>
</feature>
<sequence length="352" mass="37998">MNPLRLIGPACLFAVFTYSLPAVALTSLSDDELSETTGQAIIKLEQFDNVAQSSGDALNFTRLSVGAKIDINMNIESLKLGNYYRPDPAAGTCEPGSPGVCTAQYGNNDPWACTTETCGGVDGTFKWPNLVNGNGDISFSDLPGGFEKVPNWDVALRYLSMGYKDKDGNLIPATLVNPYIDFAMDANGNLEGLRFGYGSASGVMGNMIDVITGNIRPGVDVLAKGLLNISLGTQEINFSGVRTPGYIQESIGVILGLDLKDLSHEAQLRPVGSLLLSDAADMFFSVNNRPIDYPENPRGILSPTAGPGFWINMDDGLTAATYNYKNPDNYFENHPLTQILRELGAFENYYDN</sequence>